<dbReference type="InterPro" id="IPR001296">
    <property type="entry name" value="Glyco_trans_1"/>
</dbReference>
<comment type="caution">
    <text evidence="3">The sequence shown here is derived from an EMBL/GenBank/DDBJ whole genome shotgun (WGS) entry which is preliminary data.</text>
</comment>
<dbReference type="CDD" id="cd00761">
    <property type="entry name" value="Glyco_tranf_GTA_type"/>
    <property type="match status" value="1"/>
</dbReference>
<evidence type="ECO:0000313" key="4">
    <source>
        <dbReference type="Proteomes" id="UP001500795"/>
    </source>
</evidence>
<keyword evidence="4" id="KW-1185">Reference proteome</keyword>
<dbReference type="CDD" id="cd03801">
    <property type="entry name" value="GT4_PimA-like"/>
    <property type="match status" value="1"/>
</dbReference>
<proteinExistence type="predicted"/>
<protein>
    <recommendedName>
        <fullName evidence="5">Glycosyltransferase</fullName>
    </recommendedName>
</protein>
<dbReference type="Gene3D" id="3.40.50.2000">
    <property type="entry name" value="Glycogen Phosphorylase B"/>
    <property type="match status" value="2"/>
</dbReference>
<dbReference type="InterPro" id="IPR001173">
    <property type="entry name" value="Glyco_trans_2-like"/>
</dbReference>
<evidence type="ECO:0000259" key="1">
    <source>
        <dbReference type="Pfam" id="PF00534"/>
    </source>
</evidence>
<evidence type="ECO:0008006" key="5">
    <source>
        <dbReference type="Google" id="ProtNLM"/>
    </source>
</evidence>
<dbReference type="Proteomes" id="UP001500795">
    <property type="component" value="Unassembled WGS sequence"/>
</dbReference>
<feature type="domain" description="Glycosyl transferase family 1" evidence="1">
    <location>
        <begin position="797"/>
        <end position="945"/>
    </location>
</feature>
<evidence type="ECO:0000259" key="2">
    <source>
        <dbReference type="Pfam" id="PF00535"/>
    </source>
</evidence>
<feature type="domain" description="Glycosyltransferase 2-like" evidence="2">
    <location>
        <begin position="239"/>
        <end position="363"/>
    </location>
</feature>
<dbReference type="InterPro" id="IPR029044">
    <property type="entry name" value="Nucleotide-diphossugar_trans"/>
</dbReference>
<dbReference type="PANTHER" id="PTHR12526:SF630">
    <property type="entry name" value="GLYCOSYLTRANSFERASE"/>
    <property type="match status" value="1"/>
</dbReference>
<dbReference type="Pfam" id="PF00535">
    <property type="entry name" value="Glycos_transf_2"/>
    <property type="match status" value="1"/>
</dbReference>
<dbReference type="RefSeq" id="WP_344954254.1">
    <property type="nucleotide sequence ID" value="NZ_BAABCX010000001.1"/>
</dbReference>
<organism evidence="3 4">
    <name type="scientific">Zobellella aerophila</name>
    <dbReference type="NCBI Taxonomy" id="870480"/>
    <lineage>
        <taxon>Bacteria</taxon>
        <taxon>Pseudomonadati</taxon>
        <taxon>Pseudomonadota</taxon>
        <taxon>Gammaproteobacteria</taxon>
        <taxon>Aeromonadales</taxon>
        <taxon>Aeromonadaceae</taxon>
        <taxon>Zobellella</taxon>
    </lineage>
</organism>
<dbReference type="SUPFAM" id="SSF53448">
    <property type="entry name" value="Nucleotide-diphospho-sugar transferases"/>
    <property type="match status" value="1"/>
</dbReference>
<dbReference type="PANTHER" id="PTHR12526">
    <property type="entry name" value="GLYCOSYLTRANSFERASE"/>
    <property type="match status" value="1"/>
</dbReference>
<reference evidence="4" key="1">
    <citation type="journal article" date="2019" name="Int. J. Syst. Evol. Microbiol.">
        <title>The Global Catalogue of Microorganisms (GCM) 10K type strain sequencing project: providing services to taxonomists for standard genome sequencing and annotation.</title>
        <authorList>
            <consortium name="The Broad Institute Genomics Platform"/>
            <consortium name="The Broad Institute Genome Sequencing Center for Infectious Disease"/>
            <person name="Wu L."/>
            <person name="Ma J."/>
        </authorList>
    </citation>
    <scope>NUCLEOTIDE SEQUENCE [LARGE SCALE GENOMIC DNA]</scope>
    <source>
        <strain evidence="4">JCM 17110</strain>
    </source>
</reference>
<dbReference type="SUPFAM" id="SSF53756">
    <property type="entry name" value="UDP-Glycosyltransferase/glycogen phosphorylase"/>
    <property type="match status" value="1"/>
</dbReference>
<dbReference type="Gene3D" id="3.90.550.10">
    <property type="entry name" value="Spore Coat Polysaccharide Biosynthesis Protein SpsA, Chain A"/>
    <property type="match status" value="1"/>
</dbReference>
<name>A0ABP6V4J1_9GAMM</name>
<accession>A0ABP6V4J1</accession>
<dbReference type="EMBL" id="BAABCX010000001">
    <property type="protein sequence ID" value="GAA3528203.1"/>
    <property type="molecule type" value="Genomic_DNA"/>
</dbReference>
<gene>
    <name evidence="3" type="ORF">GCM10022394_04200</name>
</gene>
<sequence>MVRLFRWLQHNLAASGLALPSAPPSFDEAAYLLANPDVAAAGMDAWTHYCRYGRAEHRPLQRNRALIYEHHLWCGLEQRMLPLLQALLLDAKTSEQERRTALWALARWAAWQGSWSRVVAYLQPYCTSTAPASTNPGPWLLLATALQFTHRHAQALALLQHARALLPQETDLLLAQANLRAGSSEAQLALLNKVFRDHGLGEIGAAPSAPSRLDSLHAGTAATGSKLPAGVTAADATVTVIMPVYNAAGFITTALRALAEQTWPYIELLLVDDASTDNTQAVARHWLARHPLPSGKTVRILTRANHGGAYAARNAGLAKASGAFVTTHDGDDWSHPQKIEHQILALLAQPRRMASVSFWVRATPQLQFGQWRAGERWTERNESSLMLRRATVTELGCWDEVRVAADTEYLRRVQAAYGVESVVEVLPRVPLAIGRVVSSSLTQHNETHLLTQFNGVRKHYIDAACRWHARARRPRDLYLAASPTQRPFAAPPLLCRHNKVVSCPDRLDIIQQSGWFDAPWYVSHYADLQQSTFDPVLHYCRHGAAEGRDPGPLFNTSSYAAFYSSVEQPISATEALLHFLTIGQGLGYQACPHWPGSQPEHDNRPWVMVCGHQSAQQVFGAERCLLDVLAALSALQLNVLVTLPSALNADYVAAVRQRCRRLVVLPYGWWHADKPTCMQTVTLFAGLMEQYAVTMLLANTLVLDEPLLAARRCGIRVAWYVHELIESDSELCAALGVTPAIMRERVAAMADILLANSRAVADYWPHTPSVVVPNVVNVADYELPVACASSVKVALISSNLPKKGLSDFVLLAQRLAHSQAAVRCLLIGPETEEVTRLKHRQAAGDLPDNLIFMGYMPITAALTQADIVLNLSRVPESFGRTLLEAMAAGKPVIGYRWEAPAELVMDGETGFLLPPGDIDGVAERIAQLAADPAWRRHMGHAGRRRAEQCYSPEVMQAALLKVLNAQSGAPL</sequence>
<dbReference type="Pfam" id="PF00534">
    <property type="entry name" value="Glycos_transf_1"/>
    <property type="match status" value="1"/>
</dbReference>
<evidence type="ECO:0000313" key="3">
    <source>
        <dbReference type="EMBL" id="GAA3528203.1"/>
    </source>
</evidence>